<keyword evidence="6" id="KW-1185">Reference proteome</keyword>
<keyword evidence="2" id="KW-0804">Transcription</keyword>
<gene>
    <name evidence="5" type="ORF">C447_13719</name>
</gene>
<dbReference type="InterPro" id="IPR031803">
    <property type="entry name" value="BAT_GAF/HTH-assoc"/>
</dbReference>
<dbReference type="PANTHER" id="PTHR34236">
    <property type="entry name" value="DIMETHYL SULFOXIDE REDUCTASE TRANSCRIPTIONAL ACTIVATOR"/>
    <property type="match status" value="1"/>
</dbReference>
<proteinExistence type="predicted"/>
<dbReference type="PANTHER" id="PTHR34236:SF1">
    <property type="entry name" value="DIMETHYL SULFOXIDE REDUCTASE TRANSCRIPTIONAL ACTIVATOR"/>
    <property type="match status" value="1"/>
</dbReference>
<evidence type="ECO:0000313" key="5">
    <source>
        <dbReference type="EMBL" id="EMA36773.1"/>
    </source>
</evidence>
<name>M0LUC6_9EURY</name>
<keyword evidence="1" id="KW-0805">Transcription regulation</keyword>
<evidence type="ECO:0000259" key="3">
    <source>
        <dbReference type="Pfam" id="PF04967"/>
    </source>
</evidence>
<dbReference type="PATRIC" id="fig|1132509.6.peg.3200"/>
<dbReference type="InterPro" id="IPR007050">
    <property type="entry name" value="HTH_bacterioopsin"/>
</dbReference>
<accession>M0LUC6</accession>
<dbReference type="EMBL" id="AOMB01000039">
    <property type="protein sequence ID" value="EMA36773.1"/>
    <property type="molecule type" value="Genomic_DNA"/>
</dbReference>
<evidence type="ECO:0000256" key="2">
    <source>
        <dbReference type="ARBA" id="ARBA00023163"/>
    </source>
</evidence>
<protein>
    <submittedName>
        <fullName evidence="5">Bacterio-opsin activator HTH domain-containing protein</fullName>
    </submittedName>
</protein>
<feature type="domain" description="HTH bat-type" evidence="3">
    <location>
        <begin position="156"/>
        <end position="207"/>
    </location>
</feature>
<reference evidence="5 6" key="1">
    <citation type="journal article" date="2014" name="PLoS Genet.">
        <title>Phylogenetically driven sequencing of extremely halophilic archaea reveals strategies for static and dynamic osmo-response.</title>
        <authorList>
            <person name="Becker E.A."/>
            <person name="Seitzer P.M."/>
            <person name="Tritt A."/>
            <person name="Larsen D."/>
            <person name="Krusor M."/>
            <person name="Yao A.I."/>
            <person name="Wu D."/>
            <person name="Madern D."/>
            <person name="Eisen J.A."/>
            <person name="Darling A.E."/>
            <person name="Facciotti M.T."/>
        </authorList>
    </citation>
    <scope>NUCLEOTIDE SEQUENCE [LARGE SCALE GENOMIC DNA]</scope>
    <source>
        <strain evidence="5 6">100A6</strain>
    </source>
</reference>
<evidence type="ECO:0000259" key="4">
    <source>
        <dbReference type="Pfam" id="PF15915"/>
    </source>
</evidence>
<dbReference type="RefSeq" id="WP_007694850.1">
    <property type="nucleotide sequence ID" value="NZ_AJRK01000062.1"/>
</dbReference>
<organism evidence="5 6">
    <name type="scientific">Halococcus hamelinensis 100A6</name>
    <dbReference type="NCBI Taxonomy" id="1132509"/>
    <lineage>
        <taxon>Archaea</taxon>
        <taxon>Methanobacteriati</taxon>
        <taxon>Methanobacteriota</taxon>
        <taxon>Stenosarchaea group</taxon>
        <taxon>Halobacteria</taxon>
        <taxon>Halobacteriales</taxon>
        <taxon>Halococcaceae</taxon>
        <taxon>Halococcus</taxon>
    </lineage>
</organism>
<dbReference type="eggNOG" id="arCOG02274">
    <property type="taxonomic scope" value="Archaea"/>
</dbReference>
<dbReference type="Pfam" id="PF15915">
    <property type="entry name" value="BAT"/>
    <property type="match status" value="1"/>
</dbReference>
<dbReference type="Proteomes" id="UP000011566">
    <property type="component" value="Unassembled WGS sequence"/>
</dbReference>
<dbReference type="Pfam" id="PF04967">
    <property type="entry name" value="HTH_10"/>
    <property type="match status" value="1"/>
</dbReference>
<comment type="caution">
    <text evidence="5">The sequence shown here is derived from an EMBL/GenBank/DDBJ whole genome shotgun (WGS) entry which is preliminary data.</text>
</comment>
<feature type="domain" description="Bacterioopsin transcriptional activator GAF and HTH associated" evidence="4">
    <location>
        <begin position="23"/>
        <end position="153"/>
    </location>
</feature>
<dbReference type="OrthoDB" id="214247at2157"/>
<evidence type="ECO:0000313" key="6">
    <source>
        <dbReference type="Proteomes" id="UP000011566"/>
    </source>
</evidence>
<sequence>MTVIMDVTVPAEDFELGRSLQPTEAGARCELERMIPTTDRIVPYFWVYDTDAKTLEAALSADENVLEVTLLDEYDDQALFRIAWPTDVDELVQILNHHEAAILEAIGTSHRWNFQLRFPDTADISAFRADCEQASVRLDLKRLSHPSEPENDASGLTPLQRETLLSALEAGYFDIPRRITTEELAETLGISDQALNERLRRGHSTILTSLLVAEASN</sequence>
<evidence type="ECO:0000256" key="1">
    <source>
        <dbReference type="ARBA" id="ARBA00023015"/>
    </source>
</evidence>
<dbReference type="AlphaFoldDB" id="M0LUC6"/>